<dbReference type="InterPro" id="IPR051486">
    <property type="entry name" value="Hcy_S-methyltransferase"/>
</dbReference>
<evidence type="ECO:0000256" key="5">
    <source>
        <dbReference type="PROSITE-ProRule" id="PRU00333"/>
    </source>
</evidence>
<reference evidence="7 8" key="1">
    <citation type="submission" date="2018-06" db="EMBL/GenBank/DDBJ databases">
        <title>A transcriptomic atlas of mushroom development highlights an independent origin of complex multicellularity.</title>
        <authorList>
            <consortium name="DOE Joint Genome Institute"/>
            <person name="Krizsan K."/>
            <person name="Almasi E."/>
            <person name="Merenyi Z."/>
            <person name="Sahu N."/>
            <person name="Viragh M."/>
            <person name="Koszo T."/>
            <person name="Mondo S."/>
            <person name="Kiss B."/>
            <person name="Balint B."/>
            <person name="Kues U."/>
            <person name="Barry K."/>
            <person name="Hegedus J.C."/>
            <person name="Henrissat B."/>
            <person name="Johnson J."/>
            <person name="Lipzen A."/>
            <person name="Ohm R."/>
            <person name="Nagy I."/>
            <person name="Pangilinan J."/>
            <person name="Yan J."/>
            <person name="Xiong Y."/>
            <person name="Grigoriev I.V."/>
            <person name="Hibbett D.S."/>
            <person name="Nagy L.G."/>
        </authorList>
    </citation>
    <scope>NUCLEOTIDE SEQUENCE [LARGE SCALE GENOMIC DNA]</scope>
    <source>
        <strain evidence="7 8">SZMC22713</strain>
    </source>
</reference>
<dbReference type="InterPro" id="IPR003726">
    <property type="entry name" value="HCY_dom"/>
</dbReference>
<dbReference type="PANTHER" id="PTHR46015:SF1">
    <property type="entry name" value="HOMOCYSTEINE S-METHYLTRANSFERASE-LIKE ISOFORM 1"/>
    <property type="match status" value="1"/>
</dbReference>
<accession>A0A4Y7Q3L1</accession>
<dbReference type="InterPro" id="IPR036589">
    <property type="entry name" value="HCY_dom_sf"/>
</dbReference>
<keyword evidence="1 5" id="KW-0489">Methyltransferase</keyword>
<organism evidence="7 8">
    <name type="scientific">Rickenella mellea</name>
    <dbReference type="NCBI Taxonomy" id="50990"/>
    <lineage>
        <taxon>Eukaryota</taxon>
        <taxon>Fungi</taxon>
        <taxon>Dikarya</taxon>
        <taxon>Basidiomycota</taxon>
        <taxon>Agaricomycotina</taxon>
        <taxon>Agaricomycetes</taxon>
        <taxon>Hymenochaetales</taxon>
        <taxon>Rickenellaceae</taxon>
        <taxon>Rickenella</taxon>
    </lineage>
</organism>
<dbReference type="GO" id="GO:0009086">
    <property type="term" value="P:methionine biosynthetic process"/>
    <property type="evidence" value="ECO:0007669"/>
    <property type="project" value="InterPro"/>
</dbReference>
<dbReference type="STRING" id="50990.A0A4Y7Q3L1"/>
<evidence type="ECO:0000256" key="2">
    <source>
        <dbReference type="ARBA" id="ARBA00022679"/>
    </source>
</evidence>
<dbReference type="GO" id="GO:0032259">
    <property type="term" value="P:methylation"/>
    <property type="evidence" value="ECO:0007669"/>
    <property type="project" value="UniProtKB-KW"/>
</dbReference>
<dbReference type="PANTHER" id="PTHR46015">
    <property type="entry name" value="ZGC:172121"/>
    <property type="match status" value="1"/>
</dbReference>
<keyword evidence="2 5" id="KW-0808">Transferase</keyword>
<evidence type="ECO:0000256" key="1">
    <source>
        <dbReference type="ARBA" id="ARBA00022603"/>
    </source>
</evidence>
<sequence length="410" mass="44547">MFEEGEIVLLDGGFGTTLEDVFGKNISTPLWSAALTEKEPETVIAAHLQFLEAGSRVILTSTYQCSFETFDRAGYTHSEAIALMHKVVQLAAEAKTRFLHLHHDIKPSDVKVALALGPFGATLPPPAQEFDGFYPPPYGPMGYTSDRVNTNAFSKDRSEDEDTAIVALTQFHLERLRVFESDPKIWNLVDCIAFETVPLAREVKAIRKAIGALSSSVDSTHSPGTVSAVTGLKSWWISTVWPDARHPQESEPGSDRLSVPDVINALVGNHSPTNPLPFGIGVNCTQLEYVPRIVREFRIALSASLPTFAPSARSSHSDEHGDSKKLSLILYPNGGAKYDPISQSWLQPSTSPNSSHSSNGASNWANALVDIARTELESKAWKCVIIGGCCKTGPSDIRMLAECCGVIRGE</sequence>
<dbReference type="Pfam" id="PF02574">
    <property type="entry name" value="S-methyl_trans"/>
    <property type="match status" value="1"/>
</dbReference>
<proteinExistence type="predicted"/>
<feature type="domain" description="Hcy-binding" evidence="6">
    <location>
        <begin position="1"/>
        <end position="404"/>
    </location>
</feature>
<dbReference type="PROSITE" id="PS50970">
    <property type="entry name" value="HCY"/>
    <property type="match status" value="1"/>
</dbReference>
<feature type="binding site" evidence="5">
    <location>
        <position position="284"/>
    </location>
    <ligand>
        <name>Zn(2+)</name>
        <dbReference type="ChEBI" id="CHEBI:29105"/>
    </ligand>
</feature>
<evidence type="ECO:0000313" key="7">
    <source>
        <dbReference type="EMBL" id="TDL21732.1"/>
    </source>
</evidence>
<dbReference type="GO" id="GO:0008898">
    <property type="term" value="F:S-adenosylmethionine-homocysteine S-methyltransferase activity"/>
    <property type="evidence" value="ECO:0007669"/>
    <property type="project" value="TreeGrafter"/>
</dbReference>
<dbReference type="AlphaFoldDB" id="A0A4Y7Q3L1"/>
<name>A0A4Y7Q3L1_9AGAM</name>
<comment type="cofactor">
    <cofactor evidence="5">
        <name>Zn(2+)</name>
        <dbReference type="ChEBI" id="CHEBI:29105"/>
    </cofactor>
</comment>
<evidence type="ECO:0000313" key="8">
    <source>
        <dbReference type="Proteomes" id="UP000294933"/>
    </source>
</evidence>
<dbReference type="SUPFAM" id="SSF82282">
    <property type="entry name" value="Homocysteine S-methyltransferase"/>
    <property type="match status" value="1"/>
</dbReference>
<evidence type="ECO:0000256" key="3">
    <source>
        <dbReference type="ARBA" id="ARBA00022723"/>
    </source>
</evidence>
<protein>
    <submittedName>
        <fullName evidence="7">Homocysteine S-methyltransferase</fullName>
    </submittedName>
</protein>
<dbReference type="GO" id="GO:0033528">
    <property type="term" value="P:S-methylmethionine cycle"/>
    <property type="evidence" value="ECO:0007669"/>
    <property type="project" value="TreeGrafter"/>
</dbReference>
<feature type="binding site" evidence="5">
    <location>
        <position position="389"/>
    </location>
    <ligand>
        <name>Zn(2+)</name>
        <dbReference type="ChEBI" id="CHEBI:29105"/>
    </ligand>
</feature>
<dbReference type="PIRSF" id="PIRSF037505">
    <property type="entry name" value="Betaine_HMT"/>
    <property type="match status" value="1"/>
</dbReference>
<keyword evidence="8" id="KW-1185">Reference proteome</keyword>
<feature type="binding site" evidence="5">
    <location>
        <position position="390"/>
    </location>
    <ligand>
        <name>Zn(2+)</name>
        <dbReference type="ChEBI" id="CHEBI:29105"/>
    </ligand>
</feature>
<dbReference type="EMBL" id="ML170179">
    <property type="protein sequence ID" value="TDL21732.1"/>
    <property type="molecule type" value="Genomic_DNA"/>
</dbReference>
<dbReference type="Proteomes" id="UP000294933">
    <property type="component" value="Unassembled WGS sequence"/>
</dbReference>
<keyword evidence="3 5" id="KW-0479">Metal-binding</keyword>
<dbReference type="GO" id="GO:0008270">
    <property type="term" value="F:zinc ion binding"/>
    <property type="evidence" value="ECO:0007669"/>
    <property type="project" value="InterPro"/>
</dbReference>
<dbReference type="Gene3D" id="3.20.20.330">
    <property type="entry name" value="Homocysteine-binding-like domain"/>
    <property type="match status" value="1"/>
</dbReference>
<gene>
    <name evidence="7" type="ORF">BD410DRAFT_749539</name>
</gene>
<evidence type="ECO:0000256" key="4">
    <source>
        <dbReference type="ARBA" id="ARBA00022833"/>
    </source>
</evidence>
<evidence type="ECO:0000259" key="6">
    <source>
        <dbReference type="PROSITE" id="PS50970"/>
    </source>
</evidence>
<keyword evidence="4 5" id="KW-0862">Zinc</keyword>
<dbReference type="VEuPathDB" id="FungiDB:BD410DRAFT_749539"/>
<dbReference type="InterPro" id="IPR017226">
    <property type="entry name" value="BHMT-like"/>
</dbReference>
<dbReference type="OrthoDB" id="261426at2759"/>